<keyword evidence="3" id="KW-0813">Transport</keyword>
<evidence type="ECO:0000313" key="12">
    <source>
        <dbReference type="Ensembl" id="ENSMMUP00000059908.2"/>
    </source>
</evidence>
<keyword evidence="8 11" id="KW-1133">Transmembrane helix</keyword>
<evidence type="ECO:0000256" key="7">
    <source>
        <dbReference type="ARBA" id="ARBA00022982"/>
    </source>
</evidence>
<dbReference type="Proteomes" id="UP000006718">
    <property type="component" value="Chromosome 14"/>
</dbReference>
<sequence>MVPRRNPEPLRFLPDESRSLPPPKLTDPRLLYVGFLGYCAGLVDNFIHRRPIRSAGLHRHLLYITAFYFVGYYLVKREDYTYAVRDREMFGYMKLHPEDFPEKEMGSCYVAQSGFELLGSSNPPTSASQSAGIAGMNHQYSCFANEEI</sequence>
<dbReference type="FunCoup" id="A0A1D5RHW4">
    <property type="interactions" value="1547"/>
</dbReference>
<dbReference type="GeneTree" id="ENSGT00390000010352"/>
<keyword evidence="6" id="KW-0999">Mitochondrion inner membrane</keyword>
<dbReference type="PANTHER" id="PTHR13099">
    <property type="entry name" value="NADH-UBIQUINONE OXIDOREDUCTASE SUBUNIT B14.5B"/>
    <property type="match status" value="1"/>
</dbReference>
<comment type="subcellular location">
    <subcellularLocation>
        <location evidence="1">Mitochondrion inner membrane</location>
        <topology evidence="1">Single-pass membrane protein</topology>
        <orientation evidence="1">Matrix side</orientation>
    </subcellularLocation>
</comment>
<dbReference type="Bgee" id="ENSMMUG00000050672">
    <property type="expression patterns" value="Expressed in ileum and 22 other cell types or tissues"/>
</dbReference>
<dbReference type="eggNOG" id="KOG4516">
    <property type="taxonomic scope" value="Eukaryota"/>
</dbReference>
<feature type="transmembrane region" description="Helical" evidence="11">
    <location>
        <begin position="60"/>
        <end position="75"/>
    </location>
</feature>
<evidence type="ECO:0000256" key="4">
    <source>
        <dbReference type="ARBA" id="ARBA00022660"/>
    </source>
</evidence>
<dbReference type="GO" id="GO:0005743">
    <property type="term" value="C:mitochondrial inner membrane"/>
    <property type="evidence" value="ECO:0007669"/>
    <property type="project" value="UniProtKB-SubCell"/>
</dbReference>
<keyword evidence="10 11" id="KW-0472">Membrane</keyword>
<protein>
    <submittedName>
        <fullName evidence="12">NADH:ubiquinone oxidoreductase subunit C2</fullName>
    </submittedName>
</protein>
<reference evidence="12" key="3">
    <citation type="submission" date="2025-08" db="UniProtKB">
        <authorList>
            <consortium name="Ensembl"/>
        </authorList>
    </citation>
    <scope>IDENTIFICATION</scope>
    <source>
        <strain evidence="12">17573</strain>
    </source>
</reference>
<dbReference type="STRING" id="9544.ENSMMUP00000059908"/>
<evidence type="ECO:0000256" key="8">
    <source>
        <dbReference type="ARBA" id="ARBA00022989"/>
    </source>
</evidence>
<proteinExistence type="inferred from homology"/>
<keyword evidence="7" id="KW-0249">Electron transport</keyword>
<dbReference type="AlphaFoldDB" id="A0A1D5RHW4"/>
<gene>
    <name evidence="12" type="primary">NDUFC2</name>
</gene>
<dbReference type="Pfam" id="PF06374">
    <property type="entry name" value="NDUF_C2"/>
    <property type="match status" value="1"/>
</dbReference>
<dbReference type="GO" id="GO:0032981">
    <property type="term" value="P:mitochondrial respiratory chain complex I assembly"/>
    <property type="evidence" value="ECO:0007669"/>
    <property type="project" value="Ensembl"/>
</dbReference>
<accession>A0A1D5RHW4</accession>
<evidence type="ECO:0000313" key="13">
    <source>
        <dbReference type="Proteomes" id="UP000006718"/>
    </source>
</evidence>
<dbReference type="GO" id="GO:0045271">
    <property type="term" value="C:respiratory chain complex I"/>
    <property type="evidence" value="ECO:0007669"/>
    <property type="project" value="Ensembl"/>
</dbReference>
<keyword evidence="5 11" id="KW-0812">Transmembrane</keyword>
<evidence type="ECO:0000256" key="2">
    <source>
        <dbReference type="ARBA" id="ARBA00008674"/>
    </source>
</evidence>
<dbReference type="SMR" id="A0A1D5RHW4"/>
<keyword evidence="4" id="KW-0679">Respiratory chain</keyword>
<evidence type="ECO:0000256" key="11">
    <source>
        <dbReference type="SAM" id="Phobius"/>
    </source>
</evidence>
<evidence type="ECO:0000256" key="10">
    <source>
        <dbReference type="ARBA" id="ARBA00023136"/>
    </source>
</evidence>
<dbReference type="GO" id="GO:0006120">
    <property type="term" value="P:mitochondrial electron transport, NADH to ubiquinone"/>
    <property type="evidence" value="ECO:0007669"/>
    <property type="project" value="InterPro"/>
</dbReference>
<dbReference type="InterPro" id="IPR009423">
    <property type="entry name" value="NDUC2"/>
</dbReference>
<reference evidence="13" key="1">
    <citation type="journal article" date="2007" name="Science">
        <title>Evolutionary and biomedical insights from the rhesus macaque genome.</title>
        <authorList>
            <person name="Gibbs R.A."/>
            <person name="Rogers J."/>
            <person name="Katze M.G."/>
            <person name="Bumgarner R."/>
            <person name="Weinstock G.M."/>
            <person name="Mardis E.R."/>
            <person name="Remington K.A."/>
            <person name="Strausberg R.L."/>
            <person name="Venter J.C."/>
            <person name="Wilson R.K."/>
            <person name="Batzer M.A."/>
            <person name="Bustamante C.D."/>
            <person name="Eichler E.E."/>
            <person name="Hahn M.W."/>
            <person name="Hardison R.C."/>
            <person name="Makova K.D."/>
            <person name="Miller W."/>
            <person name="Milosavljevic A."/>
            <person name="Palermo R.E."/>
            <person name="Siepel A."/>
            <person name="Sikela J.M."/>
            <person name="Attaway T."/>
            <person name="Bell S."/>
            <person name="Bernard K.E."/>
            <person name="Buhay C.J."/>
            <person name="Chandrabose M.N."/>
            <person name="Dao M."/>
            <person name="Davis C."/>
            <person name="Delehaunty K.D."/>
            <person name="Ding Y."/>
            <person name="Dinh H.H."/>
            <person name="Dugan-Rocha S."/>
            <person name="Fulton L.A."/>
            <person name="Gabisi R.A."/>
            <person name="Garner T.T."/>
            <person name="Godfrey J."/>
            <person name="Hawes A.C."/>
            <person name="Hernandez J."/>
            <person name="Hines S."/>
            <person name="Holder M."/>
            <person name="Hume J."/>
            <person name="Jhangiani S.N."/>
            <person name="Joshi V."/>
            <person name="Khan Z.M."/>
            <person name="Kirkness E.F."/>
            <person name="Cree A."/>
            <person name="Fowler R.G."/>
            <person name="Lee S."/>
            <person name="Lewis L.R."/>
            <person name="Li Z."/>
            <person name="Liu Y.-S."/>
            <person name="Moore S.M."/>
            <person name="Muzny D."/>
            <person name="Nazareth L.V."/>
            <person name="Ngo D.N."/>
            <person name="Okwuonu G.O."/>
            <person name="Pai G."/>
            <person name="Parker D."/>
            <person name="Paul H.A."/>
            <person name="Pfannkoch C."/>
            <person name="Pohl C.S."/>
            <person name="Rogers Y.-H.C."/>
            <person name="Ruiz S.J."/>
            <person name="Sabo A."/>
            <person name="Santibanez J."/>
            <person name="Schneider B.W."/>
            <person name="Smith S.M."/>
            <person name="Sodergren E."/>
            <person name="Svatek A.F."/>
            <person name="Utterback T.R."/>
            <person name="Vattathil S."/>
            <person name="Warren W."/>
            <person name="White C.S."/>
            <person name="Chinwalla A.T."/>
            <person name="Feng Y."/>
            <person name="Halpern A.L."/>
            <person name="Hillier L.W."/>
            <person name="Huang X."/>
            <person name="Minx P."/>
            <person name="Nelson J.O."/>
            <person name="Pepin K.H."/>
            <person name="Qin X."/>
            <person name="Sutton G.G."/>
            <person name="Venter E."/>
            <person name="Walenz B.P."/>
            <person name="Wallis J.W."/>
            <person name="Worley K.C."/>
            <person name="Yang S.-P."/>
            <person name="Jones S.M."/>
            <person name="Marra M.A."/>
            <person name="Rocchi M."/>
            <person name="Schein J.E."/>
            <person name="Baertsch R."/>
            <person name="Clarke L."/>
            <person name="Csuros M."/>
            <person name="Glasscock J."/>
            <person name="Harris R.A."/>
            <person name="Havlak P."/>
            <person name="Jackson A.R."/>
            <person name="Jiang H."/>
            <person name="Liu Y."/>
            <person name="Messina D.N."/>
            <person name="Shen Y."/>
            <person name="Song H.X.-Z."/>
            <person name="Wylie T."/>
            <person name="Zhang L."/>
            <person name="Birney E."/>
            <person name="Han K."/>
            <person name="Konkel M.K."/>
            <person name="Lee J."/>
            <person name="Smit A.F.A."/>
            <person name="Ullmer B."/>
            <person name="Wang H."/>
            <person name="Xing J."/>
            <person name="Burhans R."/>
            <person name="Cheng Z."/>
            <person name="Karro J.E."/>
            <person name="Ma J."/>
            <person name="Raney B."/>
            <person name="She X."/>
            <person name="Cox M.J."/>
            <person name="Demuth J.P."/>
            <person name="Dumas L.J."/>
            <person name="Han S.-G."/>
            <person name="Hopkins J."/>
            <person name="Karimpour-Fard A."/>
            <person name="Kim Y.H."/>
            <person name="Pollack J.R."/>
            <person name="Vinar T."/>
            <person name="Addo-Quaye C."/>
            <person name="Degenhardt J."/>
            <person name="Denby A."/>
            <person name="Hubisz M.J."/>
            <person name="Indap A."/>
            <person name="Kosiol C."/>
            <person name="Lahn B.T."/>
            <person name="Lawson H.A."/>
            <person name="Marklein A."/>
            <person name="Nielsen R."/>
            <person name="Vallender E.J."/>
            <person name="Clark A.G."/>
            <person name="Ferguson B."/>
            <person name="Hernandez R.D."/>
            <person name="Hirani K."/>
            <person name="Kehrer-Sawatzki H."/>
            <person name="Kolb J."/>
            <person name="Patil S."/>
            <person name="Pu L.-L."/>
            <person name="Ren Y."/>
            <person name="Smith D.G."/>
            <person name="Wheeler D.A."/>
            <person name="Schenck I."/>
            <person name="Ball E.V."/>
            <person name="Chen R."/>
            <person name="Cooper D.N."/>
            <person name="Giardine B."/>
            <person name="Hsu F."/>
            <person name="Kent W.J."/>
            <person name="Lesk A."/>
            <person name="Nelson D.L."/>
            <person name="O'brien W.E."/>
            <person name="Pruefer K."/>
            <person name="Stenson P.D."/>
            <person name="Wallace J.C."/>
            <person name="Ke H."/>
            <person name="Liu X.-M."/>
            <person name="Wang P."/>
            <person name="Xiang A.P."/>
            <person name="Yang F."/>
            <person name="Barber G.P."/>
            <person name="Haussler D."/>
            <person name="Karolchik D."/>
            <person name="Kern A.D."/>
            <person name="Kuhn R.M."/>
            <person name="Smith K.E."/>
            <person name="Zwieg A.S."/>
        </authorList>
    </citation>
    <scope>NUCLEOTIDE SEQUENCE [LARGE SCALE GENOMIC DNA]</scope>
    <source>
        <strain evidence="13">17573</strain>
    </source>
</reference>
<evidence type="ECO:0000256" key="1">
    <source>
        <dbReference type="ARBA" id="ARBA00004298"/>
    </source>
</evidence>
<dbReference type="ExpressionAtlas" id="A0A1D5RHW4">
    <property type="expression patterns" value="baseline"/>
</dbReference>
<evidence type="ECO:0000256" key="5">
    <source>
        <dbReference type="ARBA" id="ARBA00022692"/>
    </source>
</evidence>
<comment type="similarity">
    <text evidence="2">Belongs to the complex I NDUFC2 subunit family.</text>
</comment>
<name>A0A1D5RHW4_MACMU</name>
<evidence type="ECO:0000256" key="3">
    <source>
        <dbReference type="ARBA" id="ARBA00022448"/>
    </source>
</evidence>
<dbReference type="VEuPathDB" id="HostDB:ENSMMUG00000050672"/>
<reference evidence="12" key="4">
    <citation type="submission" date="2025-09" db="UniProtKB">
        <authorList>
            <consortium name="Ensembl"/>
        </authorList>
    </citation>
    <scope>IDENTIFICATION</scope>
    <source>
        <strain evidence="12">17573</strain>
    </source>
</reference>
<dbReference type="Ensembl" id="ENSMMUT00000069052.2">
    <property type="protein sequence ID" value="ENSMMUP00000059908.2"/>
    <property type="gene ID" value="ENSMMUG00000050672.1"/>
</dbReference>
<reference evidence="12" key="2">
    <citation type="submission" date="2019-01" db="EMBL/GenBank/DDBJ databases">
        <authorList>
            <person name="Graves T."/>
            <person name="Eichler E.E."/>
            <person name="Wilson R.K."/>
        </authorList>
    </citation>
    <scope>NUCLEOTIDE SEQUENCE [LARGE SCALE GENOMIC DNA]</scope>
    <source>
        <strain evidence="12">17573</strain>
    </source>
</reference>
<dbReference type="PRINTS" id="PR02045">
    <property type="entry name" value="F138DOMAIN"/>
</dbReference>
<dbReference type="InParanoid" id="A0A1D5RHW4"/>
<keyword evidence="13" id="KW-1185">Reference proteome</keyword>
<keyword evidence="9" id="KW-0496">Mitochondrion</keyword>
<evidence type="ECO:0000256" key="6">
    <source>
        <dbReference type="ARBA" id="ARBA00022792"/>
    </source>
</evidence>
<evidence type="ECO:0000256" key="9">
    <source>
        <dbReference type="ARBA" id="ARBA00023128"/>
    </source>
</evidence>
<organism evidence="12 13">
    <name type="scientific">Macaca mulatta</name>
    <name type="common">Rhesus macaque</name>
    <dbReference type="NCBI Taxonomy" id="9544"/>
    <lineage>
        <taxon>Eukaryota</taxon>
        <taxon>Metazoa</taxon>
        <taxon>Chordata</taxon>
        <taxon>Craniata</taxon>
        <taxon>Vertebrata</taxon>
        <taxon>Euteleostomi</taxon>
        <taxon>Mammalia</taxon>
        <taxon>Eutheria</taxon>
        <taxon>Euarchontoglires</taxon>
        <taxon>Primates</taxon>
        <taxon>Haplorrhini</taxon>
        <taxon>Catarrhini</taxon>
        <taxon>Cercopithecidae</taxon>
        <taxon>Cercopithecinae</taxon>
        <taxon>Macaca</taxon>
    </lineage>
</organism>
<dbReference type="PANTHER" id="PTHR13099:SF0">
    <property type="entry name" value="NADH DEHYDROGENASE [UBIQUINONE] 1 SUBUNIT C2-RELATED"/>
    <property type="match status" value="1"/>
</dbReference>